<dbReference type="HOGENOM" id="CLU_1547334_0_0_1"/>
<dbReference type="KEGG" id="cot:CORT_0B08160"/>
<protein>
    <submittedName>
        <fullName evidence="2">Uncharacterized protein</fullName>
    </submittedName>
</protein>
<keyword evidence="3" id="KW-1185">Reference proteome</keyword>
<organism evidence="2 3">
    <name type="scientific">Candida orthopsilosis (strain 90-125)</name>
    <name type="common">Yeast</name>
    <dbReference type="NCBI Taxonomy" id="1136231"/>
    <lineage>
        <taxon>Eukaryota</taxon>
        <taxon>Fungi</taxon>
        <taxon>Dikarya</taxon>
        <taxon>Ascomycota</taxon>
        <taxon>Saccharomycotina</taxon>
        <taxon>Pichiomycetes</taxon>
        <taxon>Debaryomycetaceae</taxon>
        <taxon>Candida/Lodderomyces clade</taxon>
        <taxon>Candida</taxon>
    </lineage>
</organism>
<sequence length="173" mass="19346">MGNRICMTYLKVEFSFLRHGMQLKSNVTVRINTSLHITPIPITIHLSTMSSASYREKCNEVTQVANSEENKQEADNVPAQTINHDSKVNQYGIESQPPPTSLDQMDRVQIQEMQKLASQSAGGNIKNLENGGDSRGESLSHLNNEENDRKLGGNGIRYVTSDDTDKNNQNLRK</sequence>
<evidence type="ECO:0000313" key="2">
    <source>
        <dbReference type="EMBL" id="CCG22521.1"/>
    </source>
</evidence>
<feature type="region of interest" description="Disordered" evidence="1">
    <location>
        <begin position="115"/>
        <end position="173"/>
    </location>
</feature>
<dbReference type="AlphaFoldDB" id="H8X1W5"/>
<proteinExistence type="predicted"/>
<name>H8X1W5_CANO9</name>
<dbReference type="EMBL" id="HE681720">
    <property type="protein sequence ID" value="CCG22521.1"/>
    <property type="molecule type" value="Genomic_DNA"/>
</dbReference>
<feature type="region of interest" description="Disordered" evidence="1">
    <location>
        <begin position="67"/>
        <end position="102"/>
    </location>
</feature>
<reference evidence="2 3" key="1">
    <citation type="journal article" date="2012" name="PLoS ONE">
        <title>Sequence and analysis of the genome of the pathogenic yeast Candida orthopsilosis.</title>
        <authorList>
            <person name="Riccombeni A."/>
            <person name="Vidanes G."/>
            <person name="Proux-Wera E."/>
            <person name="Wolfe K.H."/>
            <person name="Butler G."/>
        </authorList>
    </citation>
    <scope>NUCLEOTIDE SEQUENCE [LARGE SCALE GENOMIC DNA]</scope>
    <source>
        <strain evidence="2 3">Co 90-125</strain>
    </source>
</reference>
<feature type="compositionally biased region" description="Polar residues" evidence="1">
    <location>
        <begin position="78"/>
        <end position="93"/>
    </location>
</feature>
<dbReference type="GeneID" id="14538990"/>
<dbReference type="RefSeq" id="XP_003867957.1">
    <property type="nucleotide sequence ID" value="XM_003867909.1"/>
</dbReference>
<gene>
    <name evidence="2" type="ORF">CORT_0B08160</name>
</gene>
<evidence type="ECO:0000256" key="1">
    <source>
        <dbReference type="SAM" id="MobiDB-lite"/>
    </source>
</evidence>
<dbReference type="OrthoDB" id="4022148at2759"/>
<evidence type="ECO:0000313" key="3">
    <source>
        <dbReference type="Proteomes" id="UP000005018"/>
    </source>
</evidence>
<accession>H8X1W5</accession>
<dbReference type="Proteomes" id="UP000005018">
    <property type="component" value="Chromosome 2"/>
</dbReference>
<feature type="compositionally biased region" description="Basic and acidic residues" evidence="1">
    <location>
        <begin position="132"/>
        <end position="151"/>
    </location>
</feature>